<dbReference type="EMBL" id="JTDK01000008">
    <property type="protein sequence ID" value="KHK97784.1"/>
    <property type="molecule type" value="Genomic_DNA"/>
</dbReference>
<name>A0A0B2A2V3_9MICO</name>
<dbReference type="SUPFAM" id="SSF159501">
    <property type="entry name" value="EreA/ChaN-like"/>
    <property type="match status" value="1"/>
</dbReference>
<evidence type="ECO:0000313" key="1">
    <source>
        <dbReference type="EMBL" id="KHK97784.1"/>
    </source>
</evidence>
<dbReference type="Gene3D" id="3.30.1870.10">
    <property type="entry name" value="EreA-like, domain 2"/>
    <property type="match status" value="1"/>
</dbReference>
<gene>
    <name evidence="1" type="ORF">LK09_09795</name>
</gene>
<proteinExistence type="predicted"/>
<protein>
    <recommendedName>
        <fullName evidence="3">Erythromycin esterase</fullName>
    </recommendedName>
</protein>
<dbReference type="InterPro" id="IPR052036">
    <property type="entry name" value="Hydrolase/PRTase-associated"/>
</dbReference>
<dbReference type="CDD" id="cd14728">
    <property type="entry name" value="Ere-like"/>
    <property type="match status" value="1"/>
</dbReference>
<accession>A0A0B2A2V3</accession>
<dbReference type="Pfam" id="PF05139">
    <property type="entry name" value="Erythro_esteras"/>
    <property type="match status" value="1"/>
</dbReference>
<dbReference type="STRING" id="1348253.LK09_09795"/>
<dbReference type="Proteomes" id="UP000031030">
    <property type="component" value="Unassembled WGS sequence"/>
</dbReference>
<evidence type="ECO:0008006" key="3">
    <source>
        <dbReference type="Google" id="ProtNLM"/>
    </source>
</evidence>
<organism evidence="1 2">
    <name type="scientific">Microbacterium mangrovi</name>
    <dbReference type="NCBI Taxonomy" id="1348253"/>
    <lineage>
        <taxon>Bacteria</taxon>
        <taxon>Bacillati</taxon>
        <taxon>Actinomycetota</taxon>
        <taxon>Actinomycetes</taxon>
        <taxon>Micrococcales</taxon>
        <taxon>Microbacteriaceae</taxon>
        <taxon>Microbacterium</taxon>
    </lineage>
</organism>
<dbReference type="GO" id="GO:0046677">
    <property type="term" value="P:response to antibiotic"/>
    <property type="evidence" value="ECO:0007669"/>
    <property type="project" value="InterPro"/>
</dbReference>
<keyword evidence="2" id="KW-1185">Reference proteome</keyword>
<comment type="caution">
    <text evidence="1">The sequence shown here is derived from an EMBL/GenBank/DDBJ whole genome shotgun (WGS) entry which is preliminary data.</text>
</comment>
<sequence>MRVRALRSLAAAAIDPSSIAVGDAEAVRALGRGGRVIAVGEAAHSVTDVQTLQDAIVRALVTDDGPGSQAIAAIALESGFAESLELDAWIGGAGADADLGAIAQRCMTYNFGASPSVQRMLGWLREWNRANPDRRVHVVGTDLPGSSTSPGPAVEVCLDRIRPHATDADLRIRADLGARTEAAVRTWRMTDSERAALVRDIDGLIRRVERDPGADAVAHRSAASLRAYLAELDFDVLRTVDDAPEIYPRERFMAETVLWIAAQYGRTIVLAHNSHVRRTAFLGRPTMGTLLDGELAEGYRVIATSYAYGPLVRFVPRSARPFDCDVHLDQRGPVPGSIEAAIEALRPGFDDGAAHDAVLLDLREGDAPADSGAQPDAALAQAVAGSVGILAGGDLDPVDDFPATFDALVHLHEARRVPGAFERLRAEFGMGVPDAEAVEAVR</sequence>
<dbReference type="AlphaFoldDB" id="A0A0B2A2V3"/>
<reference evidence="1 2" key="1">
    <citation type="submission" date="2014-11" db="EMBL/GenBank/DDBJ databases">
        <title>Genome sequence of Microbacterium mangrovi MUSC 115(T).</title>
        <authorList>
            <person name="Lee L.-H."/>
        </authorList>
    </citation>
    <scope>NUCLEOTIDE SEQUENCE [LARGE SCALE GENOMIC DNA]</scope>
    <source>
        <strain evidence="1 2">MUSC 115</strain>
    </source>
</reference>
<evidence type="ECO:0000313" key="2">
    <source>
        <dbReference type="Proteomes" id="UP000031030"/>
    </source>
</evidence>
<dbReference type="Gene3D" id="3.40.1660.10">
    <property type="entry name" value="EreA-like (biosynthetic domain)"/>
    <property type="match status" value="1"/>
</dbReference>
<dbReference type="PANTHER" id="PTHR31299">
    <property type="entry name" value="ESTERASE, PUTATIVE (AFU_ORTHOLOGUE AFUA_1G05850)-RELATED"/>
    <property type="match status" value="1"/>
</dbReference>
<dbReference type="InterPro" id="IPR007815">
    <property type="entry name" value="Emycin_Estase"/>
</dbReference>
<dbReference type="Gene3D" id="1.20.1440.30">
    <property type="entry name" value="Biosynthetic Protein domain"/>
    <property type="match status" value="1"/>
</dbReference>
<dbReference type="PANTHER" id="PTHR31299:SF0">
    <property type="entry name" value="ESTERASE, PUTATIVE (AFU_ORTHOLOGUE AFUA_1G05850)-RELATED"/>
    <property type="match status" value="1"/>
</dbReference>